<evidence type="ECO:0000313" key="2">
    <source>
        <dbReference type="EMBL" id="MYH63042.1"/>
    </source>
</evidence>
<proteinExistence type="predicted"/>
<sequence length="181" mass="19924">MLKKLLIAGLAVLITACVPIPQETPVALTSTPIPQPVHTPTGTVQQGDCVMHGGSPAPTLPDTDCRAWEMLHSLLFMADMMANKSQGPTASELVAFEEELYPLFFQAQRNCGEWLEPYVDYEPITDYLGIIMAIGKQEYDYDPPSLLQFLIEGASTEEFADQSESTGCVKNLFLLFVAYSE</sequence>
<gene>
    <name evidence="2" type="ORF">F4148_15225</name>
</gene>
<dbReference type="PROSITE" id="PS51257">
    <property type="entry name" value="PROKAR_LIPOPROTEIN"/>
    <property type="match status" value="1"/>
</dbReference>
<protein>
    <submittedName>
        <fullName evidence="2">Uncharacterized protein</fullName>
    </submittedName>
</protein>
<organism evidence="2">
    <name type="scientific">Caldilineaceae bacterium SB0675_bin_29</name>
    <dbReference type="NCBI Taxonomy" id="2605266"/>
    <lineage>
        <taxon>Bacteria</taxon>
        <taxon>Bacillati</taxon>
        <taxon>Chloroflexota</taxon>
        <taxon>Caldilineae</taxon>
        <taxon>Caldilineales</taxon>
        <taxon>Caldilineaceae</taxon>
    </lineage>
</organism>
<evidence type="ECO:0000256" key="1">
    <source>
        <dbReference type="SAM" id="SignalP"/>
    </source>
</evidence>
<dbReference type="EMBL" id="VYDA01000537">
    <property type="protein sequence ID" value="MYH63042.1"/>
    <property type="molecule type" value="Genomic_DNA"/>
</dbReference>
<name>A0A6B1FZN2_9CHLR</name>
<keyword evidence="1" id="KW-0732">Signal</keyword>
<feature type="signal peptide" evidence="1">
    <location>
        <begin position="1"/>
        <end position="21"/>
    </location>
</feature>
<accession>A0A6B1FZN2</accession>
<feature type="chain" id="PRO_5025464146" evidence="1">
    <location>
        <begin position="22"/>
        <end position="181"/>
    </location>
</feature>
<dbReference type="AlphaFoldDB" id="A0A6B1FZN2"/>
<reference evidence="2" key="1">
    <citation type="submission" date="2019-09" db="EMBL/GenBank/DDBJ databases">
        <title>Characterisation of the sponge microbiome using genome-centric metagenomics.</title>
        <authorList>
            <person name="Engelberts J.P."/>
            <person name="Robbins S.J."/>
            <person name="De Goeij J.M."/>
            <person name="Aranda M."/>
            <person name="Bell S.C."/>
            <person name="Webster N.S."/>
        </authorList>
    </citation>
    <scope>NUCLEOTIDE SEQUENCE</scope>
    <source>
        <strain evidence="2">SB0675_bin_29</strain>
    </source>
</reference>
<comment type="caution">
    <text evidence="2">The sequence shown here is derived from an EMBL/GenBank/DDBJ whole genome shotgun (WGS) entry which is preliminary data.</text>
</comment>